<feature type="region of interest" description="Disordered" evidence="1">
    <location>
        <begin position="22"/>
        <end position="64"/>
    </location>
</feature>
<dbReference type="Proteomes" id="UP000814243">
    <property type="component" value="Unassembled WGS sequence"/>
</dbReference>
<feature type="chain" id="PRO_5037617637" evidence="2">
    <location>
        <begin position="18"/>
        <end position="134"/>
    </location>
</feature>
<accession>A0A922MSI5</accession>
<dbReference type="AlphaFoldDB" id="A0A922MSI5"/>
<sequence length="134" mass="15571">MKVVVLVIVNVLIAVEAKHKSSSSDVSSGDSKQELTREAESSVGGSYYPDDNSQEHIHKRDTKVERVHVESRRWHKGCIRKANKMCTKACERAYKTVCKKRKCSKRSKRMLKRECRRSCSKNFEYDRNRAAYEE</sequence>
<dbReference type="EMBL" id="JACEFF010000189">
    <property type="protein sequence ID" value="KAH9642416.1"/>
    <property type="molecule type" value="Genomic_DNA"/>
</dbReference>
<evidence type="ECO:0000256" key="2">
    <source>
        <dbReference type="SAM" id="SignalP"/>
    </source>
</evidence>
<evidence type="ECO:0000256" key="1">
    <source>
        <dbReference type="SAM" id="MobiDB-lite"/>
    </source>
</evidence>
<proteinExistence type="predicted"/>
<protein>
    <submittedName>
        <fullName evidence="3">Uncharacterized protein</fullName>
    </submittedName>
</protein>
<comment type="caution">
    <text evidence="3">The sequence shown here is derived from an EMBL/GenBank/DDBJ whole genome shotgun (WGS) entry which is preliminary data.</text>
</comment>
<feature type="compositionally biased region" description="Basic and acidic residues" evidence="1">
    <location>
        <begin position="31"/>
        <end position="40"/>
    </location>
</feature>
<evidence type="ECO:0000313" key="3">
    <source>
        <dbReference type="EMBL" id="KAH9642416.1"/>
    </source>
</evidence>
<feature type="signal peptide" evidence="2">
    <location>
        <begin position="1"/>
        <end position="17"/>
    </location>
</feature>
<name>A0A922MSI5_SPOEX</name>
<feature type="compositionally biased region" description="Basic and acidic residues" evidence="1">
    <location>
        <begin position="53"/>
        <end position="64"/>
    </location>
</feature>
<evidence type="ECO:0000313" key="4">
    <source>
        <dbReference type="Proteomes" id="UP000814243"/>
    </source>
</evidence>
<keyword evidence="2" id="KW-0732">Signal</keyword>
<reference evidence="3" key="1">
    <citation type="journal article" date="2021" name="G3 (Bethesda)">
        <title>Genome and transcriptome analysis of the beet armyworm Spodoptera exigua reveals targets for pest control. .</title>
        <authorList>
            <person name="Simon S."/>
            <person name="Breeschoten T."/>
            <person name="Jansen H.J."/>
            <person name="Dirks R.P."/>
            <person name="Schranz M.E."/>
            <person name="Ros V.I.D."/>
        </authorList>
    </citation>
    <scope>NUCLEOTIDE SEQUENCE</scope>
    <source>
        <strain evidence="3">TB_SE_WUR_2020</strain>
    </source>
</reference>
<gene>
    <name evidence="3" type="ORF">HF086_007548</name>
</gene>
<organism evidence="3 4">
    <name type="scientific">Spodoptera exigua</name>
    <name type="common">Beet armyworm</name>
    <name type="synonym">Noctua fulgens</name>
    <dbReference type="NCBI Taxonomy" id="7107"/>
    <lineage>
        <taxon>Eukaryota</taxon>
        <taxon>Metazoa</taxon>
        <taxon>Ecdysozoa</taxon>
        <taxon>Arthropoda</taxon>
        <taxon>Hexapoda</taxon>
        <taxon>Insecta</taxon>
        <taxon>Pterygota</taxon>
        <taxon>Neoptera</taxon>
        <taxon>Endopterygota</taxon>
        <taxon>Lepidoptera</taxon>
        <taxon>Glossata</taxon>
        <taxon>Ditrysia</taxon>
        <taxon>Noctuoidea</taxon>
        <taxon>Noctuidae</taxon>
        <taxon>Amphipyrinae</taxon>
        <taxon>Spodoptera</taxon>
    </lineage>
</organism>